<dbReference type="Proteomes" id="UP000176998">
    <property type="component" value="Unassembled WGS sequence"/>
</dbReference>
<dbReference type="OrthoDB" id="4805185at2759"/>
<comment type="caution">
    <text evidence="1">The sequence shown here is derived from an EMBL/GenBank/DDBJ whole genome shotgun (WGS) entry which is preliminary data.</text>
</comment>
<keyword evidence="2" id="KW-1185">Reference proteome</keyword>
<reference evidence="1 2" key="1">
    <citation type="submission" date="2016-09" db="EMBL/GenBank/DDBJ databases">
        <authorList>
            <person name="Capua I."/>
            <person name="De Benedictis P."/>
            <person name="Joannis T."/>
            <person name="Lombin L.H."/>
            <person name="Cattoli G."/>
        </authorList>
    </citation>
    <scope>NUCLEOTIDE SEQUENCE [LARGE SCALE GENOMIC DNA]</scope>
    <source>
        <strain evidence="1 2">IMI 309357</strain>
    </source>
</reference>
<gene>
    <name evidence="1" type="ORF">CORC01_02790</name>
</gene>
<dbReference type="GeneID" id="34555950"/>
<protein>
    <recommendedName>
        <fullName evidence="3">F-box domain-containing protein</fullName>
    </recommendedName>
</protein>
<evidence type="ECO:0000313" key="2">
    <source>
        <dbReference type="Proteomes" id="UP000176998"/>
    </source>
</evidence>
<sequence length="392" mass="45604">MANLSELPPEIVQHIFAQLSNGPNYEHLAFLDDSFKEGLAALATLCRTSRAIRELVERHLFDYVWLTKYGHDHLVSLMRYWHSRPACVKHVRRLCISIQAPELSPYGPESQLTTPDICFINEVVGKMGLRINPEGWEHSRRHTNVLAMIIPLLASKLRRLEIQYMCYRQNHDPDASDKLLQMDKSGFANLNNLHIRCTPHPSSFPLGLVEAILKNAPKLRCLKIQYFNDVRFDESKHWEQITSLAILQSWVPQFDLINMILTPTQLCHFEYSPIPMDYDDILDMFDALSRHKETLKTLAVRIPQQVRGQFESLPLRQFTNLETLTTALQGEHIRRIMKTRKHRHLQVFIADTWEEKEGERRLTYEARSVGKVTDCIEEGHLVEAVQWLYLSS</sequence>
<dbReference type="RefSeq" id="XP_022479054.1">
    <property type="nucleotide sequence ID" value="XM_022614440.1"/>
</dbReference>
<dbReference type="AlphaFoldDB" id="A0A1G4BKE3"/>
<evidence type="ECO:0008006" key="3">
    <source>
        <dbReference type="Google" id="ProtNLM"/>
    </source>
</evidence>
<dbReference type="EMBL" id="MJBS01000016">
    <property type="protein sequence ID" value="OHF01912.1"/>
    <property type="molecule type" value="Genomic_DNA"/>
</dbReference>
<proteinExistence type="predicted"/>
<organism evidence="1 2">
    <name type="scientific">Colletotrichum orchidophilum</name>
    <dbReference type="NCBI Taxonomy" id="1209926"/>
    <lineage>
        <taxon>Eukaryota</taxon>
        <taxon>Fungi</taxon>
        <taxon>Dikarya</taxon>
        <taxon>Ascomycota</taxon>
        <taxon>Pezizomycotina</taxon>
        <taxon>Sordariomycetes</taxon>
        <taxon>Hypocreomycetidae</taxon>
        <taxon>Glomerellales</taxon>
        <taxon>Glomerellaceae</taxon>
        <taxon>Colletotrichum</taxon>
    </lineage>
</organism>
<name>A0A1G4BKE3_9PEZI</name>
<accession>A0A1G4BKE3</accession>
<evidence type="ECO:0000313" key="1">
    <source>
        <dbReference type="EMBL" id="OHF01912.1"/>
    </source>
</evidence>